<evidence type="ECO:0000313" key="1">
    <source>
        <dbReference type="EMBL" id="KAH7915040.1"/>
    </source>
</evidence>
<name>A0ACB8AP29_9AGAM</name>
<evidence type="ECO:0000313" key="2">
    <source>
        <dbReference type="Proteomes" id="UP000790377"/>
    </source>
</evidence>
<dbReference type="EMBL" id="MU267605">
    <property type="protein sequence ID" value="KAH7915040.1"/>
    <property type="molecule type" value="Genomic_DNA"/>
</dbReference>
<dbReference type="Proteomes" id="UP000790377">
    <property type="component" value="Unassembled WGS sequence"/>
</dbReference>
<keyword evidence="2" id="KW-1185">Reference proteome</keyword>
<sequence>MNGDHPPDHPDILPENAVAALPNEQEAEDYHLSDSFLAALDALTLGDTRMQSLHCLPFLLRNLRTGFQYRCHLCGIDTNIEVPPTAPITVIYSIRSAAENELGADSDVHIIEMSAWNCPLCKFHGTFKTKEILGKHLLWDHPTVGIIWTQDEDDLRLTLEIPSAEVTVAQQLTPQFEYAGPLPIVVPATPEFASNVASNDDLDAQMPIAATSQIEHVQPLPTTVSTSLEFASNAAHKPEADTQMPQITVKPSYQEPPQTTPSEAATIEDDMKFKIRRDSPTPNPSRSSSRTFVGTSRATSRTSLHSSNKSTTPSAQPSRYPTPPPPTDPLGASAQFPYLPGDNSDALYSCRIGGPRLYDLLNTMSLDEFGVLSWVIVDREEEMFEVDDVRDEDKVMQALWTRWIFLNRNLFVANYPRGMRAFVEQNWRMIHRAAGWAALRQWLMIFMTHKFLSPVDIVEILKYYQGLTGMRHWYDAGGSQRDVSVGSDMTH</sequence>
<reference evidence="1" key="1">
    <citation type="journal article" date="2021" name="New Phytol.">
        <title>Evolutionary innovations through gain and loss of genes in the ectomycorrhizal Boletales.</title>
        <authorList>
            <person name="Wu G."/>
            <person name="Miyauchi S."/>
            <person name="Morin E."/>
            <person name="Kuo A."/>
            <person name="Drula E."/>
            <person name="Varga T."/>
            <person name="Kohler A."/>
            <person name="Feng B."/>
            <person name="Cao Y."/>
            <person name="Lipzen A."/>
            <person name="Daum C."/>
            <person name="Hundley H."/>
            <person name="Pangilinan J."/>
            <person name="Johnson J."/>
            <person name="Barry K."/>
            <person name="LaButti K."/>
            <person name="Ng V."/>
            <person name="Ahrendt S."/>
            <person name="Min B."/>
            <person name="Choi I.G."/>
            <person name="Park H."/>
            <person name="Plett J.M."/>
            <person name="Magnuson J."/>
            <person name="Spatafora J.W."/>
            <person name="Nagy L.G."/>
            <person name="Henrissat B."/>
            <person name="Grigoriev I.V."/>
            <person name="Yang Z.L."/>
            <person name="Xu J."/>
            <person name="Martin F.M."/>
        </authorList>
    </citation>
    <scope>NUCLEOTIDE SEQUENCE</scope>
    <source>
        <strain evidence="1">ATCC 28755</strain>
    </source>
</reference>
<proteinExistence type="predicted"/>
<protein>
    <submittedName>
        <fullName evidence="1">Uncharacterized protein</fullName>
    </submittedName>
</protein>
<organism evidence="1 2">
    <name type="scientific">Hygrophoropsis aurantiaca</name>
    <dbReference type="NCBI Taxonomy" id="72124"/>
    <lineage>
        <taxon>Eukaryota</taxon>
        <taxon>Fungi</taxon>
        <taxon>Dikarya</taxon>
        <taxon>Basidiomycota</taxon>
        <taxon>Agaricomycotina</taxon>
        <taxon>Agaricomycetes</taxon>
        <taxon>Agaricomycetidae</taxon>
        <taxon>Boletales</taxon>
        <taxon>Coniophorineae</taxon>
        <taxon>Hygrophoropsidaceae</taxon>
        <taxon>Hygrophoropsis</taxon>
    </lineage>
</organism>
<comment type="caution">
    <text evidence="1">The sequence shown here is derived from an EMBL/GenBank/DDBJ whole genome shotgun (WGS) entry which is preliminary data.</text>
</comment>
<gene>
    <name evidence="1" type="ORF">BJ138DRAFT_222271</name>
</gene>
<accession>A0ACB8AP29</accession>